<keyword evidence="7" id="KW-1185">Reference proteome</keyword>
<dbReference type="EMBL" id="CP035485">
    <property type="protein sequence ID" value="QDI90445.1"/>
    <property type="molecule type" value="Genomic_DNA"/>
</dbReference>
<dbReference type="GO" id="GO:0016987">
    <property type="term" value="F:sigma factor activity"/>
    <property type="evidence" value="ECO:0007669"/>
    <property type="project" value="UniProtKB-KW"/>
</dbReference>
<dbReference type="Proteomes" id="UP000319756">
    <property type="component" value="Chromosome"/>
</dbReference>
<evidence type="ECO:0000256" key="2">
    <source>
        <dbReference type="ARBA" id="ARBA00023082"/>
    </source>
</evidence>
<keyword evidence="3" id="KW-0238">DNA-binding</keyword>
<dbReference type="Gene3D" id="1.10.1740.10">
    <property type="match status" value="1"/>
</dbReference>
<dbReference type="AlphaFoldDB" id="A0A514LFX6"/>
<dbReference type="InterPro" id="IPR013324">
    <property type="entry name" value="RNA_pol_sigma_r3/r4-like"/>
</dbReference>
<organism evidence="6 7">
    <name type="scientific">Salicibibacter halophilus</name>
    <dbReference type="NCBI Taxonomy" id="2502791"/>
    <lineage>
        <taxon>Bacteria</taxon>
        <taxon>Bacillati</taxon>
        <taxon>Bacillota</taxon>
        <taxon>Bacilli</taxon>
        <taxon>Bacillales</taxon>
        <taxon>Bacillaceae</taxon>
        <taxon>Salicibibacter</taxon>
    </lineage>
</organism>
<proteinExistence type="predicted"/>
<dbReference type="InterPro" id="IPR013325">
    <property type="entry name" value="RNA_pol_sigma_r2"/>
</dbReference>
<protein>
    <submittedName>
        <fullName evidence="6">Sigma-70 family RNA polymerase sigma factor</fullName>
    </submittedName>
</protein>
<feature type="domain" description="RNA polymerase sigma-70 region 2" evidence="5">
    <location>
        <begin position="16"/>
        <end position="81"/>
    </location>
</feature>
<dbReference type="Gene3D" id="1.10.10.10">
    <property type="entry name" value="Winged helix-like DNA-binding domain superfamily/Winged helix DNA-binding domain"/>
    <property type="match status" value="1"/>
</dbReference>
<dbReference type="OrthoDB" id="9783788at2"/>
<dbReference type="InterPro" id="IPR007627">
    <property type="entry name" value="RNA_pol_sigma70_r2"/>
</dbReference>
<dbReference type="PANTHER" id="PTHR30385">
    <property type="entry name" value="SIGMA FACTOR F FLAGELLAR"/>
    <property type="match status" value="1"/>
</dbReference>
<dbReference type="GO" id="GO:0006352">
    <property type="term" value="P:DNA-templated transcription initiation"/>
    <property type="evidence" value="ECO:0007669"/>
    <property type="project" value="InterPro"/>
</dbReference>
<name>A0A514LFX6_9BACI</name>
<gene>
    <name evidence="6" type="ORF">EPH95_03995</name>
</gene>
<dbReference type="NCBIfam" id="TIGR02937">
    <property type="entry name" value="sigma70-ECF"/>
    <property type="match status" value="1"/>
</dbReference>
<sequence length="169" mass="19793">MSKMQSVRQQYSFEEIYQQYTPLVKRMLKRLHIHSNHDDFVQAGYLGLWLAYHHHDSEKGPFSSYAFVRVRGEMLTMLKKDASYYDQHSFSSTDPEPVQVAIDTDAWISDAENLAPYLKTLSKREQRWVIEHAVHDQAPRMIAAKYNVSVETVKGWRKGALAKLRKYVK</sequence>
<evidence type="ECO:0000256" key="3">
    <source>
        <dbReference type="ARBA" id="ARBA00023125"/>
    </source>
</evidence>
<reference evidence="7" key="1">
    <citation type="submission" date="2019-01" db="EMBL/GenBank/DDBJ databases">
        <title>Genomic analysis of Salicibibacter sp. NKC3-5.</title>
        <authorList>
            <person name="Oh Y.J."/>
        </authorList>
    </citation>
    <scope>NUCLEOTIDE SEQUENCE [LARGE SCALE GENOMIC DNA]</scope>
    <source>
        <strain evidence="7">NKC3-5</strain>
    </source>
</reference>
<keyword evidence="1" id="KW-0805">Transcription regulation</keyword>
<accession>A0A514LFX6</accession>
<dbReference type="InterPro" id="IPR036388">
    <property type="entry name" value="WH-like_DNA-bd_sf"/>
</dbReference>
<evidence type="ECO:0000259" key="5">
    <source>
        <dbReference type="Pfam" id="PF04542"/>
    </source>
</evidence>
<dbReference type="Pfam" id="PF04542">
    <property type="entry name" value="Sigma70_r2"/>
    <property type="match status" value="1"/>
</dbReference>
<dbReference type="SUPFAM" id="SSF88946">
    <property type="entry name" value="Sigma2 domain of RNA polymerase sigma factors"/>
    <property type="match status" value="1"/>
</dbReference>
<evidence type="ECO:0000313" key="7">
    <source>
        <dbReference type="Proteomes" id="UP000319756"/>
    </source>
</evidence>
<keyword evidence="2" id="KW-0731">Sigma factor</keyword>
<keyword evidence="4" id="KW-0804">Transcription</keyword>
<dbReference type="GO" id="GO:0003677">
    <property type="term" value="F:DNA binding"/>
    <property type="evidence" value="ECO:0007669"/>
    <property type="project" value="UniProtKB-KW"/>
</dbReference>
<dbReference type="SUPFAM" id="SSF88659">
    <property type="entry name" value="Sigma3 and sigma4 domains of RNA polymerase sigma factors"/>
    <property type="match status" value="1"/>
</dbReference>
<dbReference type="InterPro" id="IPR014284">
    <property type="entry name" value="RNA_pol_sigma-70_dom"/>
</dbReference>
<evidence type="ECO:0000256" key="1">
    <source>
        <dbReference type="ARBA" id="ARBA00023015"/>
    </source>
</evidence>
<evidence type="ECO:0000313" key="6">
    <source>
        <dbReference type="EMBL" id="QDI90445.1"/>
    </source>
</evidence>
<evidence type="ECO:0000256" key="4">
    <source>
        <dbReference type="ARBA" id="ARBA00023163"/>
    </source>
</evidence>
<dbReference type="KEGG" id="sale:EPH95_03995"/>